<dbReference type="GO" id="GO:0044423">
    <property type="term" value="C:virion component"/>
    <property type="evidence" value="ECO:0007669"/>
    <property type="project" value="UniProtKB-KW"/>
</dbReference>
<keyword evidence="13" id="KW-0636">Prenylation</keyword>
<feature type="region of interest" description="Disordered" evidence="15">
    <location>
        <begin position="54"/>
        <end position="214"/>
    </location>
</feature>
<comment type="subcellular location">
    <subcellularLocation>
        <location evidence="1">Host nucleus</location>
    </subcellularLocation>
    <subcellularLocation>
        <location evidence="2">Virion</location>
    </subcellularLocation>
</comment>
<dbReference type="InterPro" id="IPR027403">
    <property type="entry name" value="Delta_antigen_N"/>
</dbReference>
<keyword evidence="5" id="KW-1163">Viral penetration into host nucleus</keyword>
<evidence type="ECO:0000313" key="17">
    <source>
        <dbReference type="EMBL" id="SCC98323.1"/>
    </source>
</evidence>
<keyword evidence="8" id="KW-0946">Virion</keyword>
<feature type="lipid moiety-binding region" description="S-farnesyl cysteine; by host" evidence="13">
    <location>
        <position position="211"/>
    </location>
</feature>
<dbReference type="Gene3D" id="4.10.220.40">
    <property type="entry name" value="Delta antigen, N-terminal"/>
    <property type="match status" value="1"/>
</dbReference>
<evidence type="ECO:0000256" key="9">
    <source>
        <dbReference type="ARBA" id="ARBA00022884"/>
    </source>
</evidence>
<organismHost>
    <name type="scientific">Homo sapiens</name>
    <name type="common">Human</name>
    <dbReference type="NCBI Taxonomy" id="9606"/>
</organismHost>
<feature type="domain" description="HDAg" evidence="16">
    <location>
        <begin position="21"/>
        <end position="195"/>
    </location>
</feature>
<dbReference type="InterPro" id="IPR002506">
    <property type="entry name" value="HDV_ag"/>
</dbReference>
<feature type="compositionally biased region" description="Basic and acidic residues" evidence="15">
    <location>
        <begin position="129"/>
        <end position="144"/>
    </location>
</feature>
<evidence type="ECO:0000256" key="8">
    <source>
        <dbReference type="ARBA" id="ARBA00022844"/>
    </source>
</evidence>
<dbReference type="EMBL" id="LT604973">
    <property type="protein sequence ID" value="SCC98323.1"/>
    <property type="molecule type" value="Viral_cRNA"/>
</dbReference>
<keyword evidence="6" id="KW-0597">Phosphoprotein</keyword>
<evidence type="ECO:0000256" key="11">
    <source>
        <dbReference type="ARBA" id="ARBA00023296"/>
    </source>
</evidence>
<keyword evidence="14" id="KW-0175">Coiled coil</keyword>
<evidence type="ECO:0000256" key="3">
    <source>
        <dbReference type="ARBA" id="ARBA00010721"/>
    </source>
</evidence>
<evidence type="ECO:0000256" key="13">
    <source>
        <dbReference type="PIRSR" id="PIRSR602506-52"/>
    </source>
</evidence>
<keyword evidence="10" id="KW-0007">Acetylation</keyword>
<evidence type="ECO:0000256" key="10">
    <source>
        <dbReference type="ARBA" id="ARBA00022990"/>
    </source>
</evidence>
<dbReference type="GO" id="GO:0046718">
    <property type="term" value="P:symbiont entry into host cell"/>
    <property type="evidence" value="ECO:0007669"/>
    <property type="project" value="UniProtKB-KW"/>
</dbReference>
<reference evidence="17" key="1">
    <citation type="submission" date="2016-06" db="EMBL/GenBank/DDBJ databases">
        <title>Worldwide genetic variability of HDV.</title>
        <authorList>
            <person name="Le Gal F."/>
        </authorList>
    </citation>
    <scope>NUCLEOTIDE SEQUENCE</scope>
    <source>
        <strain evidence="17">DFr2790</strain>
    </source>
</reference>
<dbReference type="GO" id="GO:0003723">
    <property type="term" value="F:RNA binding"/>
    <property type="evidence" value="ECO:0007669"/>
    <property type="project" value="UniProtKB-KW"/>
</dbReference>
<dbReference type="SUPFAM" id="SSF58108">
    <property type="entry name" value="Oligomerization domain of hepatitis delta antigen"/>
    <property type="match status" value="1"/>
</dbReference>
<comment type="PTM">
    <text evidence="13">Prenylated by host farnesyl-transferase in the cytoplasm prior to nucleus translocation.</text>
</comment>
<evidence type="ECO:0000256" key="6">
    <source>
        <dbReference type="ARBA" id="ARBA00022553"/>
    </source>
</evidence>
<comment type="similarity">
    <text evidence="3">Belongs to the hepatitis delta antigen family.</text>
</comment>
<evidence type="ECO:0000256" key="2">
    <source>
        <dbReference type="ARBA" id="ARBA00004328"/>
    </source>
</evidence>
<evidence type="ECO:0000256" key="1">
    <source>
        <dbReference type="ARBA" id="ARBA00004147"/>
    </source>
</evidence>
<evidence type="ECO:0000256" key="5">
    <source>
        <dbReference type="ARBA" id="ARBA00022524"/>
    </source>
</evidence>
<accession>A0A238DWZ2</accession>
<evidence type="ECO:0000259" key="16">
    <source>
        <dbReference type="PROSITE" id="PS51838"/>
    </source>
</evidence>
<feature type="modified residue" description="Cysteine methyl ester; by host" evidence="12">
    <location>
        <position position="211"/>
    </location>
</feature>
<name>A0A238DWZ2_HDV</name>
<feature type="coiled-coil region" evidence="14">
    <location>
        <begin position="21"/>
        <end position="48"/>
    </location>
</feature>
<dbReference type="PROSITE" id="PS51838">
    <property type="entry name" value="HDAG"/>
    <property type="match status" value="1"/>
</dbReference>
<feature type="compositionally biased region" description="Gly residues" evidence="15">
    <location>
        <begin position="158"/>
        <end position="167"/>
    </location>
</feature>
<evidence type="ECO:0000256" key="15">
    <source>
        <dbReference type="SAM" id="MobiDB-lite"/>
    </source>
</evidence>
<evidence type="ECO:0000256" key="14">
    <source>
        <dbReference type="SAM" id="Coils"/>
    </source>
</evidence>
<proteinExistence type="inferred from homology"/>
<evidence type="ECO:0000256" key="12">
    <source>
        <dbReference type="PIRSR" id="PIRSR602506-51"/>
    </source>
</evidence>
<keyword evidence="11" id="KW-1160">Virus entry into host cell</keyword>
<evidence type="ECO:0000256" key="4">
    <source>
        <dbReference type="ARBA" id="ARBA00022481"/>
    </source>
</evidence>
<keyword evidence="9" id="KW-0694">RNA-binding</keyword>
<gene>
    <name evidence="17" type="primary">HD</name>
</gene>
<sequence>MSQSDAKRSRRGGREETLVKWVEARKDVEDLERRLRKARRTIKKLEDDNPWLGNILGIIRKGGDGERAPPAKRARTDRMEVDSGPGKKSRKGGFTDEERRDHRRRKALENKKKQLSSGGKSLSKEEEEELRKLTEDDERRERRIAGPQDGDVNPPGGSQRGAPGGGFVPRMLGVPESPFTRTGDGLDIRGNQQYPWGQQPSPPPRLPLLECTPQ</sequence>
<organism evidence="17">
    <name type="scientific">Hepatitis delta virus</name>
    <name type="common">HDV</name>
    <dbReference type="NCBI Taxonomy" id="12475"/>
    <lineage>
        <taxon>Viruses</taxon>
        <taxon>Ribozyviria</taxon>
        <taxon>Kolmioviridae</taxon>
        <taxon>Deltavirus</taxon>
        <taxon>Deltavirus italiense</taxon>
    </lineage>
</organism>
<keyword evidence="13" id="KW-0449">Lipoprotein</keyword>
<dbReference type="InterPro" id="IPR037517">
    <property type="entry name" value="HDAG_dom"/>
</dbReference>
<keyword evidence="4" id="KW-0488">Methylation</keyword>
<feature type="compositionally biased region" description="Basic and acidic residues" evidence="15">
    <location>
        <begin position="61"/>
        <end position="81"/>
    </location>
</feature>
<keyword evidence="7" id="KW-1048">Host nucleus</keyword>
<dbReference type="GO" id="GO:0042025">
    <property type="term" value="C:host cell nucleus"/>
    <property type="evidence" value="ECO:0007669"/>
    <property type="project" value="UniProtKB-SubCell"/>
</dbReference>
<evidence type="ECO:0000256" key="7">
    <source>
        <dbReference type="ARBA" id="ARBA00022562"/>
    </source>
</evidence>
<dbReference type="GO" id="GO:0043657">
    <property type="term" value="C:host cell"/>
    <property type="evidence" value="ECO:0007669"/>
    <property type="project" value="GOC"/>
</dbReference>
<dbReference type="Pfam" id="PF01517">
    <property type="entry name" value="HDV_ag"/>
    <property type="match status" value="1"/>
</dbReference>
<dbReference type="GO" id="GO:0075732">
    <property type="term" value="P:viral penetration into host nucleus"/>
    <property type="evidence" value="ECO:0007669"/>
    <property type="project" value="UniProtKB-KW"/>
</dbReference>
<protein>
    <submittedName>
        <fullName evidence="17">LHD</fullName>
    </submittedName>
</protein>